<evidence type="ECO:0008006" key="4">
    <source>
        <dbReference type="Google" id="ProtNLM"/>
    </source>
</evidence>
<dbReference type="Proteomes" id="UP000196655">
    <property type="component" value="Unassembled WGS sequence"/>
</dbReference>
<name>A0A211ZU61_9PROT</name>
<accession>A0A211ZU61</accession>
<reference evidence="3" key="1">
    <citation type="submission" date="2017-05" db="EMBL/GenBank/DDBJ databases">
        <authorList>
            <person name="Macchi M."/>
            <person name="Festa S."/>
            <person name="Coppotelli B.M."/>
            <person name="Morelli I.S."/>
        </authorList>
    </citation>
    <scope>NUCLEOTIDE SEQUENCE [LARGE SCALE GENOMIC DNA]</scope>
    <source>
        <strain evidence="3">I</strain>
    </source>
</reference>
<dbReference type="RefSeq" id="WP_088149265.1">
    <property type="nucleotide sequence ID" value="NZ_NHON01000002.1"/>
</dbReference>
<dbReference type="EMBL" id="NHON01000002">
    <property type="protein sequence ID" value="OWJ68820.1"/>
    <property type="molecule type" value="Genomic_DNA"/>
</dbReference>
<dbReference type="OrthoDB" id="7374867at2"/>
<dbReference type="PROSITE" id="PS51318">
    <property type="entry name" value="TAT"/>
    <property type="match status" value="1"/>
</dbReference>
<organism evidence="2 3">
    <name type="scientific">Inquilinus limosus</name>
    <dbReference type="NCBI Taxonomy" id="171674"/>
    <lineage>
        <taxon>Bacteria</taxon>
        <taxon>Pseudomonadati</taxon>
        <taxon>Pseudomonadota</taxon>
        <taxon>Alphaproteobacteria</taxon>
        <taxon>Rhodospirillales</taxon>
        <taxon>Rhodospirillaceae</taxon>
        <taxon>Inquilinus</taxon>
    </lineage>
</organism>
<evidence type="ECO:0000256" key="1">
    <source>
        <dbReference type="ARBA" id="ARBA00022729"/>
    </source>
</evidence>
<dbReference type="STRING" id="1122125.GCA_000423185_02295"/>
<evidence type="ECO:0000313" key="2">
    <source>
        <dbReference type="EMBL" id="OWJ68820.1"/>
    </source>
</evidence>
<keyword evidence="1" id="KW-0732">Signal</keyword>
<gene>
    <name evidence="2" type="ORF">BWR60_01620</name>
</gene>
<evidence type="ECO:0000313" key="3">
    <source>
        <dbReference type="Proteomes" id="UP000196655"/>
    </source>
</evidence>
<dbReference type="Pfam" id="PF13531">
    <property type="entry name" value="SBP_bac_11"/>
    <property type="match status" value="1"/>
</dbReference>
<dbReference type="Gene3D" id="3.40.190.10">
    <property type="entry name" value="Periplasmic binding protein-like II"/>
    <property type="match status" value="2"/>
</dbReference>
<dbReference type="InterPro" id="IPR006311">
    <property type="entry name" value="TAT_signal"/>
</dbReference>
<sequence>MAHSDDRSRFGSQGAWSRRRVLQGGALAGLGALGLSLTGRSGLALAASPQPDAGLVAAAKAEGTLTYYHTTAIDPTGVWTKVFTDKYGITTQNVRGPSYPLFERWLTEERVGQHIADLVQITDTVLIESAHDEGLVAEYAPASAAGIRPEMKKDGVWYTIFVNAMGIAWNSGKVTPEEDKLIREGGWNVLTDPRWAGRFATGTPASGGSSYSYVYMFLGGKRDQFGPGFVAKMAALKPQVYDSKSPMYDRLAAGEHAIVDQASQSDMGGLYLKGAPIRWVFPKPTPANLTVQTISAKAPHPNAARLFQDWAMSAEGQAAWFKVAGVASAREDTVDPRKVAKADWYKEDWYADPEELYINYLNDPGYVDPAKPIIAEWNQIFGR</sequence>
<proteinExistence type="predicted"/>
<comment type="caution">
    <text evidence="2">The sequence shown here is derived from an EMBL/GenBank/DDBJ whole genome shotgun (WGS) entry which is preliminary data.</text>
</comment>
<dbReference type="AlphaFoldDB" id="A0A211ZU61"/>
<dbReference type="SUPFAM" id="SSF53850">
    <property type="entry name" value="Periplasmic binding protein-like II"/>
    <property type="match status" value="1"/>
</dbReference>
<dbReference type="PANTHER" id="PTHR30006">
    <property type="entry name" value="THIAMINE-BINDING PERIPLASMIC PROTEIN-RELATED"/>
    <property type="match status" value="1"/>
</dbReference>
<keyword evidence="3" id="KW-1185">Reference proteome</keyword>
<protein>
    <recommendedName>
        <fullName evidence="4">ABC transporter substrate-binding protein</fullName>
    </recommendedName>
</protein>